<comment type="function">
    <text evidence="1 8">Binds directly to 16S ribosomal RNA.</text>
</comment>
<dbReference type="Gene3D" id="1.20.58.110">
    <property type="entry name" value="Ribosomal protein S20"/>
    <property type="match status" value="1"/>
</dbReference>
<evidence type="ECO:0000313" key="10">
    <source>
        <dbReference type="Proteomes" id="UP000824044"/>
    </source>
</evidence>
<reference evidence="9" key="1">
    <citation type="journal article" date="2021" name="PeerJ">
        <title>Extensive microbial diversity within the chicken gut microbiome revealed by metagenomics and culture.</title>
        <authorList>
            <person name="Gilroy R."/>
            <person name="Ravi A."/>
            <person name="Getino M."/>
            <person name="Pursley I."/>
            <person name="Horton D.L."/>
            <person name="Alikhan N.F."/>
            <person name="Baker D."/>
            <person name="Gharbi K."/>
            <person name="Hall N."/>
            <person name="Watson M."/>
            <person name="Adriaenssens E.M."/>
            <person name="Foster-Nyarko E."/>
            <person name="Jarju S."/>
            <person name="Secka A."/>
            <person name="Antonio M."/>
            <person name="Oren A."/>
            <person name="Chaudhuri R.R."/>
            <person name="La Ragione R."/>
            <person name="Hildebrand F."/>
            <person name="Pallen M.J."/>
        </authorList>
    </citation>
    <scope>NUCLEOTIDE SEQUENCE</scope>
    <source>
        <strain evidence="9">CHK33-5263</strain>
    </source>
</reference>
<accession>A0A9D2DVI4</accession>
<dbReference type="GO" id="GO:0006412">
    <property type="term" value="P:translation"/>
    <property type="evidence" value="ECO:0007669"/>
    <property type="project" value="UniProtKB-UniRule"/>
</dbReference>
<dbReference type="SUPFAM" id="SSF46992">
    <property type="entry name" value="Ribosomal protein S20"/>
    <property type="match status" value="1"/>
</dbReference>
<dbReference type="PANTHER" id="PTHR33398:SF1">
    <property type="entry name" value="SMALL RIBOSOMAL SUBUNIT PROTEIN BS20C"/>
    <property type="match status" value="1"/>
</dbReference>
<evidence type="ECO:0000256" key="3">
    <source>
        <dbReference type="ARBA" id="ARBA00022730"/>
    </source>
</evidence>
<dbReference type="InterPro" id="IPR002583">
    <property type="entry name" value="Ribosomal_bS20"/>
</dbReference>
<dbReference type="InterPro" id="IPR036510">
    <property type="entry name" value="Ribosomal_bS20_sf"/>
</dbReference>
<dbReference type="NCBIfam" id="TIGR00029">
    <property type="entry name" value="S20"/>
    <property type="match status" value="1"/>
</dbReference>
<dbReference type="Pfam" id="PF01649">
    <property type="entry name" value="Ribosomal_S20p"/>
    <property type="match status" value="1"/>
</dbReference>
<dbReference type="GO" id="GO:0015935">
    <property type="term" value="C:small ribosomal subunit"/>
    <property type="evidence" value="ECO:0007669"/>
    <property type="project" value="TreeGrafter"/>
</dbReference>
<sequence>MPNIKSAKKRVLVTEKKTKENKMIKSALKTSIKKFLAAVNAGDKETATALYPETVSAIDSAASKGILHKNNAANKKAKLAKKLAAIA</sequence>
<comment type="caution">
    <text evidence="9">The sequence shown here is derived from an EMBL/GenBank/DDBJ whole genome shotgun (WGS) entry which is preliminary data.</text>
</comment>
<evidence type="ECO:0000256" key="1">
    <source>
        <dbReference type="ARBA" id="ARBA00003134"/>
    </source>
</evidence>
<dbReference type="GO" id="GO:0003735">
    <property type="term" value="F:structural constituent of ribosome"/>
    <property type="evidence" value="ECO:0007669"/>
    <property type="project" value="InterPro"/>
</dbReference>
<gene>
    <name evidence="8 9" type="primary">rpsT</name>
    <name evidence="9" type="ORF">H9812_00990</name>
</gene>
<keyword evidence="6 8" id="KW-0687">Ribonucleoprotein</keyword>
<evidence type="ECO:0000256" key="2">
    <source>
        <dbReference type="ARBA" id="ARBA00007634"/>
    </source>
</evidence>
<evidence type="ECO:0000256" key="6">
    <source>
        <dbReference type="ARBA" id="ARBA00023274"/>
    </source>
</evidence>
<dbReference type="HAMAP" id="MF_00500">
    <property type="entry name" value="Ribosomal_bS20"/>
    <property type="match status" value="1"/>
</dbReference>
<evidence type="ECO:0000256" key="7">
    <source>
        <dbReference type="ARBA" id="ARBA00035136"/>
    </source>
</evidence>
<dbReference type="PANTHER" id="PTHR33398">
    <property type="entry name" value="30S RIBOSOMAL PROTEIN S20"/>
    <property type="match status" value="1"/>
</dbReference>
<dbReference type="Proteomes" id="UP000824044">
    <property type="component" value="Unassembled WGS sequence"/>
</dbReference>
<evidence type="ECO:0000256" key="8">
    <source>
        <dbReference type="HAMAP-Rule" id="MF_00500"/>
    </source>
</evidence>
<evidence type="ECO:0000313" key="9">
    <source>
        <dbReference type="EMBL" id="HIZ24042.1"/>
    </source>
</evidence>
<dbReference type="GO" id="GO:0005829">
    <property type="term" value="C:cytosol"/>
    <property type="evidence" value="ECO:0007669"/>
    <property type="project" value="TreeGrafter"/>
</dbReference>
<evidence type="ECO:0000256" key="4">
    <source>
        <dbReference type="ARBA" id="ARBA00022884"/>
    </source>
</evidence>
<comment type="similarity">
    <text evidence="2 8">Belongs to the bacterial ribosomal protein bS20 family.</text>
</comment>
<dbReference type="AlphaFoldDB" id="A0A9D2DVI4"/>
<keyword evidence="3 8" id="KW-0699">rRNA-binding</keyword>
<keyword evidence="5 8" id="KW-0689">Ribosomal protein</keyword>
<name>A0A9D2DVI4_9FIRM</name>
<dbReference type="FunFam" id="1.20.58.110:FF:000001">
    <property type="entry name" value="30S ribosomal protein S20"/>
    <property type="match status" value="1"/>
</dbReference>
<proteinExistence type="inferred from homology"/>
<protein>
    <recommendedName>
        <fullName evidence="7 8">Small ribosomal subunit protein bS20</fullName>
    </recommendedName>
</protein>
<evidence type="ECO:0000256" key="5">
    <source>
        <dbReference type="ARBA" id="ARBA00022980"/>
    </source>
</evidence>
<organism evidence="9 10">
    <name type="scientific">Candidatus Gallimonas intestinigallinarum</name>
    <dbReference type="NCBI Taxonomy" id="2838604"/>
    <lineage>
        <taxon>Bacteria</taxon>
        <taxon>Bacillati</taxon>
        <taxon>Bacillota</taxon>
        <taxon>Clostridia</taxon>
        <taxon>Candidatus Gallimonas</taxon>
    </lineage>
</organism>
<reference evidence="9" key="2">
    <citation type="submission" date="2021-04" db="EMBL/GenBank/DDBJ databases">
        <authorList>
            <person name="Gilroy R."/>
        </authorList>
    </citation>
    <scope>NUCLEOTIDE SEQUENCE</scope>
    <source>
        <strain evidence="9">CHK33-5263</strain>
    </source>
</reference>
<dbReference type="GO" id="GO:0070181">
    <property type="term" value="F:small ribosomal subunit rRNA binding"/>
    <property type="evidence" value="ECO:0007669"/>
    <property type="project" value="TreeGrafter"/>
</dbReference>
<keyword evidence="4 8" id="KW-0694">RNA-binding</keyword>
<dbReference type="EMBL" id="DXBS01000023">
    <property type="protein sequence ID" value="HIZ24042.1"/>
    <property type="molecule type" value="Genomic_DNA"/>
</dbReference>